<dbReference type="AlphaFoldDB" id="A0A5B9PQR4"/>
<dbReference type="KEGG" id="mff:MFFC18_45740"/>
<proteinExistence type="predicted"/>
<dbReference type="PANTHER" id="PTHR24171">
    <property type="entry name" value="ANKYRIN REPEAT DOMAIN-CONTAINING PROTEIN 39-RELATED"/>
    <property type="match status" value="1"/>
</dbReference>
<dbReference type="InterPro" id="IPR002110">
    <property type="entry name" value="Ankyrin_rpt"/>
</dbReference>
<evidence type="ECO:0000256" key="2">
    <source>
        <dbReference type="ARBA" id="ARBA00023043"/>
    </source>
</evidence>
<dbReference type="SMART" id="SM00248">
    <property type="entry name" value="ANK"/>
    <property type="match status" value="4"/>
</dbReference>
<feature type="repeat" description="ANK" evidence="3">
    <location>
        <begin position="166"/>
        <end position="198"/>
    </location>
</feature>
<dbReference type="SUPFAM" id="SSF48403">
    <property type="entry name" value="Ankyrin repeat"/>
    <property type="match status" value="1"/>
</dbReference>
<dbReference type="Pfam" id="PF12796">
    <property type="entry name" value="Ank_2"/>
    <property type="match status" value="1"/>
</dbReference>
<dbReference type="Proteomes" id="UP000322214">
    <property type="component" value="Chromosome"/>
</dbReference>
<evidence type="ECO:0000256" key="3">
    <source>
        <dbReference type="PROSITE-ProRule" id="PRU00023"/>
    </source>
</evidence>
<sequence>MNQRRLFLSGCVAIGALPSVSILSSQDDDSKRLDQEMVNIFVAKSHGDIETIKSLLKKEPALVNCARDWGSGDWETGLGAASHVGRREIATLLLDHGARLDAFAAVMLGMKDVVAEMLKVRKDLHTMPGAHDIPMLCHAIFGKSEAEEVFELLLESGADVNAESKMRMTPLSAAVSVGSAQQVEELLRRGADPKAKNSRDESILDFAMKRDDAKVTALIKDAIAGQKK</sequence>
<dbReference type="EMBL" id="CP042912">
    <property type="protein sequence ID" value="QEG24653.1"/>
    <property type="molecule type" value="Genomic_DNA"/>
</dbReference>
<keyword evidence="5" id="KW-1185">Reference proteome</keyword>
<keyword evidence="2 3" id="KW-0040">ANK repeat</keyword>
<evidence type="ECO:0000313" key="4">
    <source>
        <dbReference type="EMBL" id="QEG24653.1"/>
    </source>
</evidence>
<gene>
    <name evidence="4" type="ORF">MFFC18_45740</name>
</gene>
<dbReference type="PROSITE" id="PS50088">
    <property type="entry name" value="ANK_REPEAT"/>
    <property type="match status" value="1"/>
</dbReference>
<evidence type="ECO:0000313" key="5">
    <source>
        <dbReference type="Proteomes" id="UP000322214"/>
    </source>
</evidence>
<dbReference type="STRING" id="980251.GCA_001642875_00995"/>
<dbReference type="OrthoDB" id="384737at2"/>
<accession>A0A5B9PQR4</accession>
<evidence type="ECO:0000256" key="1">
    <source>
        <dbReference type="ARBA" id="ARBA00022737"/>
    </source>
</evidence>
<dbReference type="InterPro" id="IPR036770">
    <property type="entry name" value="Ankyrin_rpt-contain_sf"/>
</dbReference>
<organism evidence="4 5">
    <name type="scientific">Mariniblastus fucicola</name>
    <dbReference type="NCBI Taxonomy" id="980251"/>
    <lineage>
        <taxon>Bacteria</taxon>
        <taxon>Pseudomonadati</taxon>
        <taxon>Planctomycetota</taxon>
        <taxon>Planctomycetia</taxon>
        <taxon>Pirellulales</taxon>
        <taxon>Pirellulaceae</taxon>
        <taxon>Mariniblastus</taxon>
    </lineage>
</organism>
<dbReference type="Gene3D" id="1.25.40.20">
    <property type="entry name" value="Ankyrin repeat-containing domain"/>
    <property type="match status" value="1"/>
</dbReference>
<reference evidence="4 5" key="1">
    <citation type="submission" date="2019-08" db="EMBL/GenBank/DDBJ databases">
        <title>Deep-cultivation of Planctomycetes and their phenomic and genomic characterization uncovers novel biology.</title>
        <authorList>
            <person name="Wiegand S."/>
            <person name="Jogler M."/>
            <person name="Boedeker C."/>
            <person name="Pinto D."/>
            <person name="Vollmers J."/>
            <person name="Rivas-Marin E."/>
            <person name="Kohn T."/>
            <person name="Peeters S.H."/>
            <person name="Heuer A."/>
            <person name="Rast P."/>
            <person name="Oberbeckmann S."/>
            <person name="Bunk B."/>
            <person name="Jeske O."/>
            <person name="Meyerdierks A."/>
            <person name="Storesund J.E."/>
            <person name="Kallscheuer N."/>
            <person name="Luecker S."/>
            <person name="Lage O.M."/>
            <person name="Pohl T."/>
            <person name="Merkel B.J."/>
            <person name="Hornburger P."/>
            <person name="Mueller R.-W."/>
            <person name="Bruemmer F."/>
            <person name="Labrenz M."/>
            <person name="Spormann A.M."/>
            <person name="Op den Camp H."/>
            <person name="Overmann J."/>
            <person name="Amann R."/>
            <person name="Jetten M.S.M."/>
            <person name="Mascher T."/>
            <person name="Medema M.H."/>
            <person name="Devos D.P."/>
            <person name="Kaster A.-K."/>
            <person name="Ovreas L."/>
            <person name="Rohde M."/>
            <person name="Galperin M.Y."/>
            <person name="Jogler C."/>
        </authorList>
    </citation>
    <scope>NUCLEOTIDE SEQUENCE [LARGE SCALE GENOMIC DNA]</scope>
    <source>
        <strain evidence="4 5">FC18</strain>
    </source>
</reference>
<protein>
    <submittedName>
        <fullName evidence="4">Ankyrin repeats (3 copies)</fullName>
    </submittedName>
</protein>
<name>A0A5B9PQR4_9BACT</name>
<keyword evidence="1" id="KW-0677">Repeat</keyword>
<dbReference type="RefSeq" id="WP_148619036.1">
    <property type="nucleotide sequence ID" value="NZ_CP042912.1"/>
</dbReference>